<feature type="compositionally biased region" description="Polar residues" evidence="4">
    <location>
        <begin position="550"/>
        <end position="559"/>
    </location>
</feature>
<dbReference type="Gene3D" id="2.60.40.1170">
    <property type="entry name" value="Mu homology domain, subdomain B"/>
    <property type="match status" value="1"/>
</dbReference>
<name>A0A099P3H5_PICKU</name>
<comment type="caution">
    <text evidence="6">The sequence shown here is derived from an EMBL/GenBank/DDBJ whole genome shotgun (WGS) entry which is preliminary data.</text>
</comment>
<dbReference type="HOGENOM" id="CLU_026449_1_0_1"/>
<dbReference type="PROSITE" id="PS51072">
    <property type="entry name" value="MHD"/>
    <property type="match status" value="1"/>
</dbReference>
<evidence type="ECO:0000256" key="2">
    <source>
        <dbReference type="ARBA" id="ARBA00022448"/>
    </source>
</evidence>
<reference evidence="7" key="1">
    <citation type="journal article" date="2014" name="Microb. Cell Fact.">
        <title>Exploiting Issatchenkia orientalis SD108 for succinic acid production.</title>
        <authorList>
            <person name="Xiao H."/>
            <person name="Shao Z."/>
            <person name="Jiang Y."/>
            <person name="Dole S."/>
            <person name="Zhao H."/>
        </authorList>
    </citation>
    <scope>NUCLEOTIDE SEQUENCE [LARGE SCALE GENOMIC DNA]</scope>
    <source>
        <strain evidence="7">SD108</strain>
    </source>
</reference>
<dbReference type="PANTHER" id="PTHR10529">
    <property type="entry name" value="AP COMPLEX SUBUNIT MU"/>
    <property type="match status" value="1"/>
</dbReference>
<proteinExistence type="predicted"/>
<comment type="subcellular location">
    <subcellularLocation>
        <location evidence="1">Endomembrane system</location>
    </subcellularLocation>
</comment>
<evidence type="ECO:0000259" key="5">
    <source>
        <dbReference type="PROSITE" id="PS51072"/>
    </source>
</evidence>
<dbReference type="InterPro" id="IPR011012">
    <property type="entry name" value="Longin-like_dom_sf"/>
</dbReference>
<dbReference type="SUPFAM" id="SSF64356">
    <property type="entry name" value="SNARE-like"/>
    <property type="match status" value="1"/>
</dbReference>
<keyword evidence="3" id="KW-0472">Membrane</keyword>
<keyword evidence="2" id="KW-0813">Transport</keyword>
<dbReference type="GO" id="GO:0012505">
    <property type="term" value="C:endomembrane system"/>
    <property type="evidence" value="ECO:0007669"/>
    <property type="project" value="UniProtKB-SubCell"/>
</dbReference>
<evidence type="ECO:0000313" key="7">
    <source>
        <dbReference type="Proteomes" id="UP000029867"/>
    </source>
</evidence>
<dbReference type="Pfam" id="PF00928">
    <property type="entry name" value="Adap_comp_sub"/>
    <property type="match status" value="1"/>
</dbReference>
<feature type="domain" description="MHD" evidence="5">
    <location>
        <begin position="362"/>
        <end position="672"/>
    </location>
</feature>
<dbReference type="EMBL" id="JQFK01000008">
    <property type="protein sequence ID" value="KGK39578.1"/>
    <property type="molecule type" value="Genomic_DNA"/>
</dbReference>
<protein>
    <recommendedName>
        <fullName evidence="5">MHD domain-containing protein</fullName>
    </recommendedName>
</protein>
<dbReference type="InterPro" id="IPR050431">
    <property type="entry name" value="Adaptor_comp_med_subunit"/>
</dbReference>
<sequence>MGFIDAIYILDTEQDPVFQYQLDPNVPSFSYIQNQLLTIKREINPQSSTSILSLESASYERIFEADPSSESIGLDPVVKLDSKWTAAWCKCEDLYILAVGTSRPGTLEVVSDDEDEGEDDDDDDDDDEGEEACEEGTAVEEDYEKDDNQVNGQETKGEEEGHWSDINQHNAFSDNECKTTENNTQDVTEDSAKSQHIYNVLNPLQYINFFDILAQAMKMMLQTDTLTAHKIRIKSHTIVMLLQELFDASVPLISDLNQLRELLPNDSIIDKLVSATKQIQNTAASSISTFKSGYIPNIRNDNTPEPTNTFNYSTILEKSGNKFPWRSTQVKNAQNEIYIDLYETIDVTIYPKGGNKALKNLKGNYTSFPTANRNPYINSDALFSKSVIHGHIDLTTSLPGSPNLEIQLNAPYGIDLDECYPSLHRAIDKSVWTNSGGKIIELVPPDEKCKLLTYHIDLLEMGDSNPDLDISKYAGSIGVELYSGLGTNRNEFEIVLSTGCGLNSGFGTNDVNVKEIEAIEIEIFLPESASSLDLSSNEDGLGEAGRDLNGTATYGANKSTSDEDPNLQLKVLRSSTGTIIHSESGNSYKWVMDSDVVIGGRYTLRGCIGIGDCNEEKKVPIKPKFLKVNYRHHGSVPSGIKVQGVKVLSGGIKAKPFKGVKYTSKSGDFIVR</sequence>
<evidence type="ECO:0000313" key="6">
    <source>
        <dbReference type="EMBL" id="KGK39578.1"/>
    </source>
</evidence>
<dbReference type="eggNOG" id="KOG2740">
    <property type="taxonomic scope" value="Eukaryota"/>
</dbReference>
<dbReference type="VEuPathDB" id="FungiDB:C5L36_0E03430"/>
<feature type="region of interest" description="Disordered" evidence="4">
    <location>
        <begin position="106"/>
        <end position="164"/>
    </location>
</feature>
<dbReference type="InterPro" id="IPR028565">
    <property type="entry name" value="MHD"/>
</dbReference>
<feature type="compositionally biased region" description="Acidic residues" evidence="4">
    <location>
        <begin position="110"/>
        <end position="145"/>
    </location>
</feature>
<feature type="region of interest" description="Disordered" evidence="4">
    <location>
        <begin position="535"/>
        <end position="563"/>
    </location>
</feature>
<gene>
    <name evidence="6" type="ORF">JL09_g1330</name>
</gene>
<evidence type="ECO:0000256" key="1">
    <source>
        <dbReference type="ARBA" id="ARBA00004308"/>
    </source>
</evidence>
<dbReference type="SUPFAM" id="SSF49447">
    <property type="entry name" value="Second domain of Mu2 adaptin subunit (ap50) of ap2 adaptor"/>
    <property type="match status" value="1"/>
</dbReference>
<evidence type="ECO:0000256" key="3">
    <source>
        <dbReference type="ARBA" id="ARBA00023136"/>
    </source>
</evidence>
<organism evidence="6 7">
    <name type="scientific">Pichia kudriavzevii</name>
    <name type="common">Yeast</name>
    <name type="synonym">Issatchenkia orientalis</name>
    <dbReference type="NCBI Taxonomy" id="4909"/>
    <lineage>
        <taxon>Eukaryota</taxon>
        <taxon>Fungi</taxon>
        <taxon>Dikarya</taxon>
        <taxon>Ascomycota</taxon>
        <taxon>Saccharomycotina</taxon>
        <taxon>Pichiomycetes</taxon>
        <taxon>Pichiales</taxon>
        <taxon>Pichiaceae</taxon>
        <taxon>Pichia</taxon>
    </lineage>
</organism>
<evidence type="ECO:0000256" key="4">
    <source>
        <dbReference type="SAM" id="MobiDB-lite"/>
    </source>
</evidence>
<dbReference type="InterPro" id="IPR036168">
    <property type="entry name" value="AP2_Mu_C_sf"/>
</dbReference>
<dbReference type="AlphaFoldDB" id="A0A099P3H5"/>
<accession>A0A099P3H5</accession>
<dbReference type="Proteomes" id="UP000029867">
    <property type="component" value="Unassembled WGS sequence"/>
</dbReference>
<dbReference type="GO" id="GO:0030117">
    <property type="term" value="C:membrane coat"/>
    <property type="evidence" value="ECO:0007669"/>
    <property type="project" value="UniProtKB-ARBA"/>
</dbReference>